<organism evidence="8 9">
    <name type="scientific">Sinomonas terrae</name>
    <dbReference type="NCBI Taxonomy" id="2908838"/>
    <lineage>
        <taxon>Bacteria</taxon>
        <taxon>Bacillati</taxon>
        <taxon>Actinomycetota</taxon>
        <taxon>Actinomycetes</taxon>
        <taxon>Micrococcales</taxon>
        <taxon>Micrococcaceae</taxon>
        <taxon>Sinomonas</taxon>
    </lineage>
</organism>
<dbReference type="PANTHER" id="PTHR33885:SF3">
    <property type="entry name" value="PHAGE SHOCK PROTEIN C"/>
    <property type="match status" value="1"/>
</dbReference>
<evidence type="ECO:0000259" key="7">
    <source>
        <dbReference type="Pfam" id="PF04024"/>
    </source>
</evidence>
<evidence type="ECO:0000256" key="1">
    <source>
        <dbReference type="ARBA" id="ARBA00004162"/>
    </source>
</evidence>
<name>A0ABS9TYM9_9MICC</name>
<dbReference type="InterPro" id="IPR007168">
    <property type="entry name" value="Phageshock_PspC_N"/>
</dbReference>
<feature type="domain" description="Phage shock protein PspC N-terminal" evidence="7">
    <location>
        <begin position="13"/>
        <end position="66"/>
    </location>
</feature>
<keyword evidence="4 6" id="KW-1133">Transmembrane helix</keyword>
<dbReference type="Proteomes" id="UP001202922">
    <property type="component" value="Unassembled WGS sequence"/>
</dbReference>
<evidence type="ECO:0000313" key="8">
    <source>
        <dbReference type="EMBL" id="MCH6469272.1"/>
    </source>
</evidence>
<feature type="transmembrane region" description="Helical" evidence="6">
    <location>
        <begin position="41"/>
        <end position="64"/>
    </location>
</feature>
<evidence type="ECO:0000313" key="9">
    <source>
        <dbReference type="Proteomes" id="UP001202922"/>
    </source>
</evidence>
<proteinExistence type="predicted"/>
<protein>
    <submittedName>
        <fullName evidence="8">PspC domain-containing protein</fullName>
    </submittedName>
</protein>
<gene>
    <name evidence="8" type="ORF">L0M17_04590</name>
</gene>
<dbReference type="Pfam" id="PF04024">
    <property type="entry name" value="PspC"/>
    <property type="match status" value="1"/>
</dbReference>
<dbReference type="RefSeq" id="WP_241051874.1">
    <property type="nucleotide sequence ID" value="NZ_JAKZBV010000001.1"/>
</dbReference>
<evidence type="ECO:0000256" key="2">
    <source>
        <dbReference type="ARBA" id="ARBA00022475"/>
    </source>
</evidence>
<accession>A0ABS9TYM9</accession>
<keyword evidence="2" id="KW-1003">Cell membrane</keyword>
<reference evidence="8 9" key="1">
    <citation type="submission" date="2022-03" db="EMBL/GenBank/DDBJ databases">
        <title>Sinomonas sp. isolated from a soil.</title>
        <authorList>
            <person name="Han J."/>
            <person name="Kim D.-U."/>
        </authorList>
    </citation>
    <scope>NUCLEOTIDE SEQUENCE [LARGE SCALE GENOMIC DNA]</scope>
    <source>
        <strain evidence="8 9">5-5</strain>
    </source>
</reference>
<evidence type="ECO:0000256" key="6">
    <source>
        <dbReference type="SAM" id="Phobius"/>
    </source>
</evidence>
<sequence>MDSFFNAIRSTGLRRSPRRLLGGVLGGLAERLNVDVMFVRIVFIVLCFLPGPAVLAYVIAWALLPDPNGAIILERLVGGGGRRAVRGPGDGPMG</sequence>
<comment type="caution">
    <text evidence="8">The sequence shown here is derived from an EMBL/GenBank/DDBJ whole genome shotgun (WGS) entry which is preliminary data.</text>
</comment>
<evidence type="ECO:0000256" key="3">
    <source>
        <dbReference type="ARBA" id="ARBA00022692"/>
    </source>
</evidence>
<evidence type="ECO:0000256" key="5">
    <source>
        <dbReference type="ARBA" id="ARBA00023136"/>
    </source>
</evidence>
<dbReference type="PANTHER" id="PTHR33885">
    <property type="entry name" value="PHAGE SHOCK PROTEIN C"/>
    <property type="match status" value="1"/>
</dbReference>
<evidence type="ECO:0000256" key="4">
    <source>
        <dbReference type="ARBA" id="ARBA00022989"/>
    </source>
</evidence>
<dbReference type="EMBL" id="JAKZBV010000001">
    <property type="protein sequence ID" value="MCH6469272.1"/>
    <property type="molecule type" value="Genomic_DNA"/>
</dbReference>
<keyword evidence="3 6" id="KW-0812">Transmembrane</keyword>
<dbReference type="InterPro" id="IPR052027">
    <property type="entry name" value="PspC"/>
</dbReference>
<keyword evidence="5 6" id="KW-0472">Membrane</keyword>
<comment type="subcellular location">
    <subcellularLocation>
        <location evidence="1">Cell membrane</location>
        <topology evidence="1">Single-pass membrane protein</topology>
    </subcellularLocation>
</comment>
<keyword evidence="9" id="KW-1185">Reference proteome</keyword>